<dbReference type="Pfam" id="PF07155">
    <property type="entry name" value="ECF-ribofla_trS"/>
    <property type="match status" value="1"/>
</dbReference>
<reference evidence="2 3" key="1">
    <citation type="submission" date="2011-11" db="EMBL/GenBank/DDBJ databases">
        <title>The Noncontiguous Finished genome of Jonquetella anthropi DSM 22815.</title>
        <authorList>
            <consortium name="US DOE Joint Genome Institute (JGI-PGF)"/>
            <person name="Lucas S."/>
            <person name="Copeland A."/>
            <person name="Lapidus A."/>
            <person name="Glavina del Rio T."/>
            <person name="Dalin E."/>
            <person name="Tice H."/>
            <person name="Bruce D."/>
            <person name="Goodwin L."/>
            <person name="Pitluck S."/>
            <person name="Peters L."/>
            <person name="Mikhailova N."/>
            <person name="Held B."/>
            <person name="Kyrpides N."/>
            <person name="Mavromatis K."/>
            <person name="Ivanova N."/>
            <person name="Markowitz V."/>
            <person name="Cheng J.-F."/>
            <person name="Hugenholtz P."/>
            <person name="Woyke T."/>
            <person name="Wu D."/>
            <person name="Gronow S."/>
            <person name="Wellnitz S."/>
            <person name="Brambilla E."/>
            <person name="Klenk H.-P."/>
            <person name="Eisen J.A."/>
        </authorList>
    </citation>
    <scope>NUCLEOTIDE SEQUENCE [LARGE SCALE GENOMIC DNA]</scope>
    <source>
        <strain evidence="2 3">DSM 22815</strain>
    </source>
</reference>
<dbReference type="STRING" id="885272.JonanDRAFT_0298"/>
<name>H0UIS3_9BACT</name>
<keyword evidence="1" id="KW-1133">Transmembrane helix</keyword>
<dbReference type="Gene3D" id="1.10.1760.20">
    <property type="match status" value="1"/>
</dbReference>
<accession>H0UIS3</accession>
<evidence type="ECO:0000313" key="2">
    <source>
        <dbReference type="EMBL" id="EHM12717.1"/>
    </source>
</evidence>
<dbReference type="RefSeq" id="WP_008520125.1">
    <property type="nucleotide sequence ID" value="NZ_CM001376.1"/>
</dbReference>
<dbReference type="HOGENOM" id="CLU_098232_4_0_0"/>
<keyword evidence="3" id="KW-1185">Reference proteome</keyword>
<dbReference type="AlphaFoldDB" id="H0UIS3"/>
<gene>
    <name evidence="2" type="ORF">JonanDRAFT_0298</name>
</gene>
<dbReference type="Proteomes" id="UP000003806">
    <property type="component" value="Chromosome"/>
</dbReference>
<dbReference type="InterPro" id="IPR030949">
    <property type="entry name" value="ECF_S_folate_fam"/>
</dbReference>
<keyword evidence="1" id="KW-0472">Membrane</keyword>
<dbReference type="OrthoDB" id="4624at2"/>
<evidence type="ECO:0000256" key="1">
    <source>
        <dbReference type="SAM" id="Phobius"/>
    </source>
</evidence>
<evidence type="ECO:0000313" key="3">
    <source>
        <dbReference type="Proteomes" id="UP000003806"/>
    </source>
</evidence>
<keyword evidence="1" id="KW-0812">Transmembrane</keyword>
<sequence>MNSRLSPRRLAALALLVSLNIVLSRILSLRIPMGSIEGVRIGFGPLAPIFAGMAFGSASGFAVGAIGDLLGYMINPMGPYIPVFTLTAGIRGMLPALVWDLTGRKLSFAGTLLPMAVSGLVSATAVPLCIWAFFHVSPAVTMPPAFIAQCFTIPLYAFLFVRLYNCFLRRSPNLLK</sequence>
<proteinExistence type="predicted"/>
<evidence type="ECO:0008006" key="4">
    <source>
        <dbReference type="Google" id="ProtNLM"/>
    </source>
</evidence>
<feature type="transmembrane region" description="Helical" evidence="1">
    <location>
        <begin position="80"/>
        <end position="99"/>
    </location>
</feature>
<dbReference type="GO" id="GO:0016020">
    <property type="term" value="C:membrane"/>
    <property type="evidence" value="ECO:0007669"/>
    <property type="project" value="InterPro"/>
</dbReference>
<feature type="transmembrane region" description="Helical" evidence="1">
    <location>
        <begin position="111"/>
        <end position="134"/>
    </location>
</feature>
<dbReference type="eggNOG" id="COG3275">
    <property type="taxonomic scope" value="Bacteria"/>
</dbReference>
<organism evidence="2 3">
    <name type="scientific">Jonquetella anthropi DSM 22815</name>
    <dbReference type="NCBI Taxonomy" id="885272"/>
    <lineage>
        <taxon>Bacteria</taxon>
        <taxon>Thermotogati</taxon>
        <taxon>Synergistota</taxon>
        <taxon>Synergistia</taxon>
        <taxon>Synergistales</taxon>
        <taxon>Dethiosulfovibrionaceae</taxon>
        <taxon>Jonquetella</taxon>
    </lineage>
</organism>
<dbReference type="NCBIfam" id="TIGR04518">
    <property type="entry name" value="ECF_S_folT_fam"/>
    <property type="match status" value="1"/>
</dbReference>
<protein>
    <recommendedName>
        <fullName evidence="4">Folate family ECF transporter S component</fullName>
    </recommendedName>
</protein>
<dbReference type="InterPro" id="IPR009825">
    <property type="entry name" value="ECF_substrate-spec-like"/>
</dbReference>
<dbReference type="EMBL" id="CM001376">
    <property type="protein sequence ID" value="EHM12717.1"/>
    <property type="molecule type" value="Genomic_DNA"/>
</dbReference>
<feature type="transmembrane region" description="Helical" evidence="1">
    <location>
        <begin position="146"/>
        <end position="167"/>
    </location>
</feature>